<dbReference type="EMBL" id="HE575320">
    <property type="protein sequence ID" value="CCC91447.1"/>
    <property type="molecule type" value="Genomic_DNA"/>
</dbReference>
<gene>
    <name evidence="3" type="ORF">TCIL3000_7_2570</name>
</gene>
<reference evidence="3" key="1">
    <citation type="journal article" date="2012" name="Proc. Natl. Acad. Sci. U.S.A.">
        <title>Antigenic diversity is generated by distinct evolutionary mechanisms in African trypanosome species.</title>
        <authorList>
            <person name="Jackson A.P."/>
            <person name="Berry A."/>
            <person name="Aslett M."/>
            <person name="Allison H.C."/>
            <person name="Burton P."/>
            <person name="Vavrova-Anderson J."/>
            <person name="Brown R."/>
            <person name="Browne H."/>
            <person name="Corton N."/>
            <person name="Hauser H."/>
            <person name="Gamble J."/>
            <person name="Gilderthorp R."/>
            <person name="Marcello L."/>
            <person name="McQuillan J."/>
            <person name="Otto T.D."/>
            <person name="Quail M.A."/>
            <person name="Sanders M.J."/>
            <person name="van Tonder A."/>
            <person name="Ginger M.L."/>
            <person name="Field M.C."/>
            <person name="Barry J.D."/>
            <person name="Hertz-Fowler C."/>
            <person name="Berriman M."/>
        </authorList>
    </citation>
    <scope>NUCLEOTIDE SEQUENCE</scope>
    <source>
        <strain evidence="3">IL3000</strain>
    </source>
</reference>
<evidence type="ECO:0000256" key="1">
    <source>
        <dbReference type="SAM" id="MobiDB-lite"/>
    </source>
</evidence>
<feature type="compositionally biased region" description="Polar residues" evidence="1">
    <location>
        <begin position="97"/>
        <end position="110"/>
    </location>
</feature>
<proteinExistence type="predicted"/>
<keyword evidence="2" id="KW-0472">Membrane</keyword>
<name>G0UPY6_TRYCI</name>
<protein>
    <submittedName>
        <fullName evidence="3">Uncharacterized protein</fullName>
    </submittedName>
</protein>
<organism evidence="3">
    <name type="scientific">Trypanosoma congolense (strain IL3000)</name>
    <dbReference type="NCBI Taxonomy" id="1068625"/>
    <lineage>
        <taxon>Eukaryota</taxon>
        <taxon>Discoba</taxon>
        <taxon>Euglenozoa</taxon>
        <taxon>Kinetoplastea</taxon>
        <taxon>Metakinetoplastina</taxon>
        <taxon>Trypanosomatida</taxon>
        <taxon>Trypanosomatidae</taxon>
        <taxon>Trypanosoma</taxon>
        <taxon>Nannomonas</taxon>
    </lineage>
</organism>
<keyword evidence="2" id="KW-1133">Transmembrane helix</keyword>
<evidence type="ECO:0000313" key="3">
    <source>
        <dbReference type="EMBL" id="CCC91447.1"/>
    </source>
</evidence>
<sequence length="125" mass="13853">MKWSRPHAEKEKRNPTFTSLTALTSSSSLSLSLYIYIYSRKPIVLLYLGSRTRSVKQQAKLSPSPFPTSHLITLSVPSISHSLVRVLLIIPHCHMPSNTSDHPPSEQNFHLPTARGPALPPSEAS</sequence>
<feature type="transmembrane region" description="Helical" evidence="2">
    <location>
        <begin position="20"/>
        <end position="38"/>
    </location>
</feature>
<feature type="region of interest" description="Disordered" evidence="1">
    <location>
        <begin position="97"/>
        <end position="125"/>
    </location>
</feature>
<evidence type="ECO:0000256" key="2">
    <source>
        <dbReference type="SAM" id="Phobius"/>
    </source>
</evidence>
<accession>G0UPY6</accession>
<keyword evidence="2" id="KW-0812">Transmembrane</keyword>
<dbReference type="AlphaFoldDB" id="G0UPY6"/>